<dbReference type="GO" id="GO:0003676">
    <property type="term" value="F:nucleic acid binding"/>
    <property type="evidence" value="ECO:0007669"/>
    <property type="project" value="InterPro"/>
</dbReference>
<dbReference type="SUPFAM" id="SSF53335">
    <property type="entry name" value="S-adenosyl-L-methionine-dependent methyltransferases"/>
    <property type="match status" value="1"/>
</dbReference>
<dbReference type="PANTHER" id="PTHR47816:SF4">
    <property type="entry name" value="RIBOSOMAL RNA SMALL SUBUNIT METHYLTRANSFERASE C"/>
    <property type="match status" value="1"/>
</dbReference>
<feature type="domain" description="Methyltransferase small N-terminal" evidence="8">
    <location>
        <begin position="12"/>
        <end position="174"/>
    </location>
</feature>
<evidence type="ECO:0000259" key="7">
    <source>
        <dbReference type="Pfam" id="PF05175"/>
    </source>
</evidence>
<dbReference type="EC" id="2.1.1.172" evidence="6"/>
<organism evidence="9 10">
    <name type="scientific">Litorilituus lipolyticus</name>
    <dbReference type="NCBI Taxonomy" id="2491017"/>
    <lineage>
        <taxon>Bacteria</taxon>
        <taxon>Pseudomonadati</taxon>
        <taxon>Pseudomonadota</taxon>
        <taxon>Gammaproteobacteria</taxon>
        <taxon>Alteromonadales</taxon>
        <taxon>Colwelliaceae</taxon>
        <taxon>Litorilituus</taxon>
    </lineage>
</organism>
<dbReference type="InterPro" id="IPR013675">
    <property type="entry name" value="Mtase_sm_N"/>
</dbReference>
<comment type="caution">
    <text evidence="9">The sequence shown here is derived from an EMBL/GenBank/DDBJ whole genome shotgun (WGS) entry which is preliminary data.</text>
</comment>
<dbReference type="Gene3D" id="3.40.50.150">
    <property type="entry name" value="Vaccinia Virus protein VP39"/>
    <property type="match status" value="2"/>
</dbReference>
<comment type="subunit">
    <text evidence="6">Monomer.</text>
</comment>
<evidence type="ECO:0000256" key="1">
    <source>
        <dbReference type="ARBA" id="ARBA00022490"/>
    </source>
</evidence>
<dbReference type="InterPro" id="IPR046977">
    <property type="entry name" value="RsmC/RlmG"/>
</dbReference>
<proteinExistence type="inferred from homology"/>
<sequence>MSINQSGLSSTSQVLLRSSHLLIGKEPLLVNMPEDGFINEYLSLNPQSHISCYNTNFIDYSAISARHKDTVSSQFDSQYQTEKLHDLAIITFPKSKAELPFTLAMIANYLTPDATILLVGEKKGGIQSSKKLIPEYIDNYQKIDSARHCMLFAGSIAEQARTRPFNLDMWYKQYQLSIDGINLTVASLPGVFSQQQLDIGTALLLNNLPKQMSGKVLDFGCGAGVISCFIGKKHPDCQLSMLDVNALALTSAKKTLEINGLTGRVFASNSLSTVNEKYQHIVSNPPFHQGIKTHYHATEQFLSGIKANMLAKSNITIVANSFLRYQPIMEQSIGVTKQLECKQGFTIYHTQC</sequence>
<evidence type="ECO:0000259" key="8">
    <source>
        <dbReference type="Pfam" id="PF08468"/>
    </source>
</evidence>
<reference evidence="9 10" key="1">
    <citation type="submission" date="2019-01" db="EMBL/GenBank/DDBJ databases">
        <title>Litorilituus lipolytica sp. nov., isolated from intertidal sand of the Yellow Sea in China.</title>
        <authorList>
            <person name="Liu A."/>
        </authorList>
    </citation>
    <scope>NUCLEOTIDE SEQUENCE [LARGE SCALE GENOMIC DNA]</scope>
    <source>
        <strain evidence="9 10">RZ04</strain>
    </source>
</reference>
<keyword evidence="5 6" id="KW-0949">S-adenosyl-L-methionine</keyword>
<evidence type="ECO:0000313" key="9">
    <source>
        <dbReference type="EMBL" id="TPH12202.1"/>
    </source>
</evidence>
<evidence type="ECO:0000256" key="2">
    <source>
        <dbReference type="ARBA" id="ARBA00022552"/>
    </source>
</evidence>
<gene>
    <name evidence="6" type="primary">rsmC</name>
    <name evidence="9" type="ORF">EPA86_17810</name>
</gene>
<dbReference type="PANTHER" id="PTHR47816">
    <property type="entry name" value="RIBOSOMAL RNA SMALL SUBUNIT METHYLTRANSFERASE C"/>
    <property type="match status" value="1"/>
</dbReference>
<dbReference type="Pfam" id="PF08468">
    <property type="entry name" value="MTS_N"/>
    <property type="match status" value="1"/>
</dbReference>
<dbReference type="PROSITE" id="PS00092">
    <property type="entry name" value="N6_MTASE"/>
    <property type="match status" value="1"/>
</dbReference>
<comment type="subcellular location">
    <subcellularLocation>
        <location evidence="6">Cytoplasm</location>
    </subcellularLocation>
</comment>
<comment type="function">
    <text evidence="6">Specifically methylates the guanine in position 1207 of 16S rRNA in the 30S particle.</text>
</comment>
<dbReference type="InterPro" id="IPR023543">
    <property type="entry name" value="rRNA_ssu_MeTfrase_C"/>
</dbReference>
<evidence type="ECO:0000256" key="5">
    <source>
        <dbReference type="ARBA" id="ARBA00022691"/>
    </source>
</evidence>
<keyword evidence="2 6" id="KW-0698">rRNA processing</keyword>
<dbReference type="HAMAP" id="MF_01862">
    <property type="entry name" value="16SrRNA_methyltr_C"/>
    <property type="match status" value="1"/>
</dbReference>
<name>A0A502KKU0_9GAMM</name>
<dbReference type="Pfam" id="PF05175">
    <property type="entry name" value="MTS"/>
    <property type="match status" value="1"/>
</dbReference>
<evidence type="ECO:0000256" key="3">
    <source>
        <dbReference type="ARBA" id="ARBA00022603"/>
    </source>
</evidence>
<keyword evidence="1 6" id="KW-0963">Cytoplasm</keyword>
<feature type="domain" description="Methyltransferase small" evidence="7">
    <location>
        <begin position="182"/>
        <end position="348"/>
    </location>
</feature>
<dbReference type="Proteomes" id="UP000315303">
    <property type="component" value="Unassembled WGS sequence"/>
</dbReference>
<evidence type="ECO:0000256" key="6">
    <source>
        <dbReference type="HAMAP-Rule" id="MF_01862"/>
    </source>
</evidence>
<dbReference type="CDD" id="cd02440">
    <property type="entry name" value="AdoMet_MTases"/>
    <property type="match status" value="1"/>
</dbReference>
<dbReference type="GO" id="GO:0052914">
    <property type="term" value="F:16S rRNA (guanine(1207)-N(2))-methyltransferase activity"/>
    <property type="evidence" value="ECO:0007669"/>
    <property type="project" value="UniProtKB-EC"/>
</dbReference>
<comment type="similarity">
    <text evidence="6">Belongs to the methyltransferase superfamily. RsmC family.</text>
</comment>
<dbReference type="OrthoDB" id="9816072at2"/>
<protein>
    <recommendedName>
        <fullName evidence="6">Ribosomal RNA small subunit methyltransferase C</fullName>
        <ecNumber evidence="6">2.1.1.172</ecNumber>
    </recommendedName>
    <alternativeName>
        <fullName evidence="6">16S rRNA m2G1207 methyltransferase</fullName>
    </alternativeName>
    <alternativeName>
        <fullName evidence="6">rRNA (guanine-N(2)-)-methyltransferase RsmC</fullName>
    </alternativeName>
</protein>
<dbReference type="GO" id="GO:0005737">
    <property type="term" value="C:cytoplasm"/>
    <property type="evidence" value="ECO:0007669"/>
    <property type="project" value="UniProtKB-SubCell"/>
</dbReference>
<keyword evidence="3 6" id="KW-0489">Methyltransferase</keyword>
<dbReference type="InterPro" id="IPR002052">
    <property type="entry name" value="DNA_methylase_N6_adenine_CS"/>
</dbReference>
<dbReference type="EMBL" id="SAWY01000041">
    <property type="protein sequence ID" value="TPH12202.1"/>
    <property type="molecule type" value="Genomic_DNA"/>
</dbReference>
<evidence type="ECO:0000313" key="10">
    <source>
        <dbReference type="Proteomes" id="UP000315303"/>
    </source>
</evidence>
<dbReference type="InterPro" id="IPR007848">
    <property type="entry name" value="Small_mtfrase_dom"/>
</dbReference>
<keyword evidence="10" id="KW-1185">Reference proteome</keyword>
<accession>A0A502KKU0</accession>
<dbReference type="InterPro" id="IPR029063">
    <property type="entry name" value="SAM-dependent_MTases_sf"/>
</dbReference>
<keyword evidence="4 6" id="KW-0808">Transferase</keyword>
<evidence type="ECO:0000256" key="4">
    <source>
        <dbReference type="ARBA" id="ARBA00022679"/>
    </source>
</evidence>
<dbReference type="AlphaFoldDB" id="A0A502KKU0"/>
<comment type="catalytic activity">
    <reaction evidence="6">
        <text>guanosine(1207) in 16S rRNA + S-adenosyl-L-methionine = N(2)-methylguanosine(1207) in 16S rRNA + S-adenosyl-L-homocysteine + H(+)</text>
        <dbReference type="Rhea" id="RHEA:42736"/>
        <dbReference type="Rhea" id="RHEA-COMP:10213"/>
        <dbReference type="Rhea" id="RHEA-COMP:10214"/>
        <dbReference type="ChEBI" id="CHEBI:15378"/>
        <dbReference type="ChEBI" id="CHEBI:57856"/>
        <dbReference type="ChEBI" id="CHEBI:59789"/>
        <dbReference type="ChEBI" id="CHEBI:74269"/>
        <dbReference type="ChEBI" id="CHEBI:74481"/>
        <dbReference type="EC" id="2.1.1.172"/>
    </reaction>
</comment>
<dbReference type="RefSeq" id="WP_140605732.1">
    <property type="nucleotide sequence ID" value="NZ_SAWY01000041.1"/>
</dbReference>